<reference evidence="2 3" key="1">
    <citation type="submission" date="2012-12" db="EMBL/GenBank/DDBJ databases">
        <title>Genome assembly of Fulvivirga imtechensis AK7.</title>
        <authorList>
            <person name="Nupur N."/>
            <person name="Khatri I."/>
            <person name="Kumar R."/>
            <person name="Subramanian S."/>
            <person name="Pinnaka A."/>
        </authorList>
    </citation>
    <scope>NUCLEOTIDE SEQUENCE [LARGE SCALE GENOMIC DNA]</scope>
    <source>
        <strain evidence="2 3">AK7</strain>
    </source>
</reference>
<keyword evidence="1" id="KW-1133">Transmembrane helix</keyword>
<keyword evidence="3" id="KW-1185">Reference proteome</keyword>
<dbReference type="AlphaFoldDB" id="L8JRA2"/>
<organism evidence="2 3">
    <name type="scientific">Fulvivirga imtechensis AK7</name>
    <dbReference type="NCBI Taxonomy" id="1237149"/>
    <lineage>
        <taxon>Bacteria</taxon>
        <taxon>Pseudomonadati</taxon>
        <taxon>Bacteroidota</taxon>
        <taxon>Cytophagia</taxon>
        <taxon>Cytophagales</taxon>
        <taxon>Fulvivirgaceae</taxon>
        <taxon>Fulvivirga</taxon>
    </lineage>
</organism>
<dbReference type="EMBL" id="AMZN01000066">
    <property type="protein sequence ID" value="ELR69877.1"/>
    <property type="molecule type" value="Genomic_DNA"/>
</dbReference>
<dbReference type="Proteomes" id="UP000011135">
    <property type="component" value="Unassembled WGS sequence"/>
</dbReference>
<protein>
    <recommendedName>
        <fullName evidence="4">DUF3953 domain-containing protein</fullName>
    </recommendedName>
</protein>
<feature type="transmembrane region" description="Helical" evidence="1">
    <location>
        <begin position="58"/>
        <end position="77"/>
    </location>
</feature>
<evidence type="ECO:0008006" key="4">
    <source>
        <dbReference type="Google" id="ProtNLM"/>
    </source>
</evidence>
<gene>
    <name evidence="2" type="ORF">C900_04580</name>
</gene>
<dbReference type="OrthoDB" id="982774at2"/>
<sequence>MKGLSIQYLMGGLMVAFSFYQIYTADFWEASLYISAGLAFIVMGLLKNEVFPRQKKILNAVSWLLILLAVFLFLFLVRTDG</sequence>
<name>L8JRA2_9BACT</name>
<comment type="caution">
    <text evidence="2">The sequence shown here is derived from an EMBL/GenBank/DDBJ whole genome shotgun (WGS) entry which is preliminary data.</text>
</comment>
<accession>L8JRA2</accession>
<dbReference type="RefSeq" id="WP_009581768.1">
    <property type="nucleotide sequence ID" value="NZ_AMZN01000066.1"/>
</dbReference>
<proteinExistence type="predicted"/>
<keyword evidence="1" id="KW-0472">Membrane</keyword>
<evidence type="ECO:0000256" key="1">
    <source>
        <dbReference type="SAM" id="Phobius"/>
    </source>
</evidence>
<dbReference type="STRING" id="1237149.C900_04580"/>
<feature type="transmembrane region" description="Helical" evidence="1">
    <location>
        <begin position="7"/>
        <end position="24"/>
    </location>
</feature>
<feature type="transmembrane region" description="Helical" evidence="1">
    <location>
        <begin position="30"/>
        <end position="46"/>
    </location>
</feature>
<evidence type="ECO:0000313" key="3">
    <source>
        <dbReference type="Proteomes" id="UP000011135"/>
    </source>
</evidence>
<keyword evidence="1" id="KW-0812">Transmembrane</keyword>
<evidence type="ECO:0000313" key="2">
    <source>
        <dbReference type="EMBL" id="ELR69877.1"/>
    </source>
</evidence>